<feature type="transmembrane region" description="Helical" evidence="1">
    <location>
        <begin position="326"/>
        <end position="344"/>
    </location>
</feature>
<evidence type="ECO:0000313" key="2">
    <source>
        <dbReference type="EMBL" id="KKM01470.1"/>
    </source>
</evidence>
<keyword evidence="1" id="KW-1133">Transmembrane helix</keyword>
<dbReference type="AlphaFoldDB" id="A0A0F9GRP5"/>
<feature type="transmembrane region" description="Helical" evidence="1">
    <location>
        <begin position="125"/>
        <end position="153"/>
    </location>
</feature>
<protein>
    <submittedName>
        <fullName evidence="2">Uncharacterized protein</fullName>
    </submittedName>
</protein>
<organism evidence="2">
    <name type="scientific">marine sediment metagenome</name>
    <dbReference type="NCBI Taxonomy" id="412755"/>
    <lineage>
        <taxon>unclassified sequences</taxon>
        <taxon>metagenomes</taxon>
        <taxon>ecological metagenomes</taxon>
    </lineage>
</organism>
<name>A0A0F9GRP5_9ZZZZ</name>
<keyword evidence="1" id="KW-0812">Transmembrane</keyword>
<evidence type="ECO:0000256" key="1">
    <source>
        <dbReference type="SAM" id="Phobius"/>
    </source>
</evidence>
<accession>A0A0F9GRP5</accession>
<comment type="caution">
    <text evidence="2">The sequence shown here is derived from an EMBL/GenBank/DDBJ whole genome shotgun (WGS) entry which is preliminary data.</text>
</comment>
<feature type="transmembrane region" description="Helical" evidence="1">
    <location>
        <begin position="165"/>
        <end position="185"/>
    </location>
</feature>
<reference evidence="2" key="1">
    <citation type="journal article" date="2015" name="Nature">
        <title>Complex archaea that bridge the gap between prokaryotes and eukaryotes.</title>
        <authorList>
            <person name="Spang A."/>
            <person name="Saw J.H."/>
            <person name="Jorgensen S.L."/>
            <person name="Zaremba-Niedzwiedzka K."/>
            <person name="Martijn J."/>
            <person name="Lind A.E."/>
            <person name="van Eijk R."/>
            <person name="Schleper C."/>
            <person name="Guy L."/>
            <person name="Ettema T.J."/>
        </authorList>
    </citation>
    <scope>NUCLEOTIDE SEQUENCE</scope>
</reference>
<dbReference type="EMBL" id="LAZR01017189">
    <property type="protein sequence ID" value="KKM01470.1"/>
    <property type="molecule type" value="Genomic_DNA"/>
</dbReference>
<sequence>MKVMIENYDFKKKTLSQFHRELLSLSLGEIIEFIREIPPLETNVKLRTKEKIIYFLKGTDFFRRLRKDPIKIITQKNIITKKDQTSIILTRNHQLFATSEIIIKIEELEFYLEYGNKKYEKYKKYIYNLIFALEVILGFLLYSTLSIFNIFIISSNFSFIIQDTTIFTIFSILFTFSLTVIIYDIKKIVSLIDSPKKIHLKYSVPYLDAISERDISQLIANFGQGLYLLIFDYFGLFTIESMDDIIYGNDTSILSLLLAFVLIIVILDLFFLPIIFLYRTLVESWRKKRILEILSTKIHNEDKLERNYFLNLYIQTKNKKVIKIGILSKITILISILGIIYPLLLLT</sequence>
<feature type="transmembrane region" description="Helical" evidence="1">
    <location>
        <begin position="256"/>
        <end position="278"/>
    </location>
</feature>
<keyword evidence="1" id="KW-0472">Membrane</keyword>
<feature type="transmembrane region" description="Helical" evidence="1">
    <location>
        <begin position="218"/>
        <end position="236"/>
    </location>
</feature>
<proteinExistence type="predicted"/>
<gene>
    <name evidence="2" type="ORF">LCGC14_1794100</name>
</gene>